<evidence type="ECO:0000313" key="1">
    <source>
        <dbReference type="EMBL" id="KAJ8130251.1"/>
    </source>
</evidence>
<keyword evidence="2" id="KW-1185">Reference proteome</keyword>
<gene>
    <name evidence="1" type="ORF">O1611_g3379</name>
</gene>
<evidence type="ECO:0000313" key="2">
    <source>
        <dbReference type="Proteomes" id="UP001153332"/>
    </source>
</evidence>
<accession>A0ACC2JRY6</accession>
<reference evidence="1" key="1">
    <citation type="submission" date="2022-12" db="EMBL/GenBank/DDBJ databases">
        <title>Genome Sequence of Lasiodiplodia mahajangana.</title>
        <authorList>
            <person name="Buettner E."/>
        </authorList>
    </citation>
    <scope>NUCLEOTIDE SEQUENCE</scope>
    <source>
        <strain evidence="1">VT137</strain>
    </source>
</reference>
<name>A0ACC2JRY6_9PEZI</name>
<dbReference type="Proteomes" id="UP001153332">
    <property type="component" value="Unassembled WGS sequence"/>
</dbReference>
<protein>
    <submittedName>
        <fullName evidence="1">Uncharacterized protein</fullName>
    </submittedName>
</protein>
<proteinExistence type="predicted"/>
<organism evidence="1 2">
    <name type="scientific">Lasiodiplodia mahajangana</name>
    <dbReference type="NCBI Taxonomy" id="1108764"/>
    <lineage>
        <taxon>Eukaryota</taxon>
        <taxon>Fungi</taxon>
        <taxon>Dikarya</taxon>
        <taxon>Ascomycota</taxon>
        <taxon>Pezizomycotina</taxon>
        <taxon>Dothideomycetes</taxon>
        <taxon>Dothideomycetes incertae sedis</taxon>
        <taxon>Botryosphaeriales</taxon>
        <taxon>Botryosphaeriaceae</taxon>
        <taxon>Lasiodiplodia</taxon>
    </lineage>
</organism>
<dbReference type="EMBL" id="JAPUUL010000543">
    <property type="protein sequence ID" value="KAJ8130251.1"/>
    <property type="molecule type" value="Genomic_DNA"/>
</dbReference>
<comment type="caution">
    <text evidence="1">The sequence shown here is derived from an EMBL/GenBank/DDBJ whole genome shotgun (WGS) entry which is preliminary data.</text>
</comment>
<sequence length="82" mass="8836">MKQAALLALLLHFTCLITATPLHNNALVPLKRASADEATVYVVDKRESADEATVYVVDKRASADEATVYTVDKRGSADEATT</sequence>